<feature type="coiled-coil region" evidence="2">
    <location>
        <begin position="39"/>
        <end position="119"/>
    </location>
</feature>
<dbReference type="HOGENOM" id="CLU_708731_0_0_1"/>
<reference evidence="5" key="2">
    <citation type="submission" date="2012-11" db="EMBL/GenBank/DDBJ databases">
        <authorList>
            <person name="Kuo A."/>
            <person name="Curtis B.A."/>
            <person name="Tanifuji G."/>
            <person name="Burki F."/>
            <person name="Gruber A."/>
            <person name="Irimia M."/>
            <person name="Maruyama S."/>
            <person name="Arias M.C."/>
            <person name="Ball S.G."/>
            <person name="Gile G.H."/>
            <person name="Hirakawa Y."/>
            <person name="Hopkins J.F."/>
            <person name="Rensing S.A."/>
            <person name="Schmutz J."/>
            <person name="Symeonidi A."/>
            <person name="Elias M."/>
            <person name="Eveleigh R.J."/>
            <person name="Herman E.K."/>
            <person name="Klute M.J."/>
            <person name="Nakayama T."/>
            <person name="Obornik M."/>
            <person name="Reyes-Prieto A."/>
            <person name="Armbrust E.V."/>
            <person name="Aves S.J."/>
            <person name="Beiko R.G."/>
            <person name="Coutinho P."/>
            <person name="Dacks J.B."/>
            <person name="Durnford D.G."/>
            <person name="Fast N.M."/>
            <person name="Green B.R."/>
            <person name="Grisdale C."/>
            <person name="Hempe F."/>
            <person name="Henrissat B."/>
            <person name="Hoppner M.P."/>
            <person name="Ishida K.-I."/>
            <person name="Kim E."/>
            <person name="Koreny L."/>
            <person name="Kroth P.G."/>
            <person name="Liu Y."/>
            <person name="Malik S.-B."/>
            <person name="Maier U.G."/>
            <person name="McRose D."/>
            <person name="Mock T."/>
            <person name="Neilson J.A."/>
            <person name="Onodera N.T."/>
            <person name="Poole A.M."/>
            <person name="Pritham E.J."/>
            <person name="Richards T.A."/>
            <person name="Rocap G."/>
            <person name="Roy S.W."/>
            <person name="Sarai C."/>
            <person name="Schaack S."/>
            <person name="Shirato S."/>
            <person name="Slamovits C.H."/>
            <person name="Spencer D.F."/>
            <person name="Suzuki S."/>
            <person name="Worden A.Z."/>
            <person name="Zauner S."/>
            <person name="Barry K."/>
            <person name="Bell C."/>
            <person name="Bharti A.K."/>
            <person name="Crow J.A."/>
            <person name="Grimwood J."/>
            <person name="Kramer R."/>
            <person name="Lindquist E."/>
            <person name="Lucas S."/>
            <person name="Salamov A."/>
            <person name="McFadden G.I."/>
            <person name="Lane C.E."/>
            <person name="Keeling P.J."/>
            <person name="Gray M.W."/>
            <person name="Grigoriev I.V."/>
            <person name="Archibald J.M."/>
        </authorList>
    </citation>
    <scope>NUCLEOTIDE SEQUENCE</scope>
    <source>
        <strain evidence="5">CCMP2712</strain>
    </source>
</reference>
<evidence type="ECO:0000256" key="1">
    <source>
        <dbReference type="ARBA" id="ARBA00004229"/>
    </source>
</evidence>
<dbReference type="Proteomes" id="UP000011087">
    <property type="component" value="Unassembled WGS sequence"/>
</dbReference>
<dbReference type="InterPro" id="IPR027417">
    <property type="entry name" value="P-loop_NTPase"/>
</dbReference>
<dbReference type="Gene3D" id="3.40.50.300">
    <property type="entry name" value="P-loop containing nucleotide triphosphate hydrolases"/>
    <property type="match status" value="1"/>
</dbReference>
<accession>L1JK65</accession>
<comment type="subcellular location">
    <subcellularLocation>
        <location evidence="1">Plastid</location>
        <location evidence="1">Chloroplast</location>
    </subcellularLocation>
</comment>
<dbReference type="PaxDb" id="55529-EKX48475"/>
<gene>
    <name evidence="3" type="ORF">GUITHDRAFT_105622</name>
</gene>
<evidence type="ECO:0000313" key="3">
    <source>
        <dbReference type="EMBL" id="EKX48475.1"/>
    </source>
</evidence>
<dbReference type="EMBL" id="JH992985">
    <property type="protein sequence ID" value="EKX48475.1"/>
    <property type="molecule type" value="Genomic_DNA"/>
</dbReference>
<sequence>MQRKAEAALKLVEEGANREYWRAIQMNLEERKNQILADKEKLGKKQENLHKERENLHNKQENLHKERENLHKERENLHKERENLHEQWQSLQAAENRRLEQLLRELQNAHKMREGRERTVETSVRWTETKLDRRRLGHKEGGKLFCLDRSLLIPNSSGQAELCWLYCREDFNLQWGFLEEQVCKEGCLGWILGTPGTGKTMTTMSFMQSLSTEAGWRTMCVRIRKSGIVSIYQVDGDVQKKCEANAKKAAVFLENVLEAWAGESHKYFLSLDGFVEGTQVHEDLYSVCLLWRHGDWENRRLVITTSMSSRRMKHFGEDLEEKAKELKVCSWTLEEYQEAFKYDLLYESVVDVMGLGGDSKEGSSGGWRIARRTSLEGNLPAALDGLSASH</sequence>
<evidence type="ECO:0000313" key="5">
    <source>
        <dbReference type="Proteomes" id="UP000011087"/>
    </source>
</evidence>
<organism evidence="3">
    <name type="scientific">Guillardia theta (strain CCMP2712)</name>
    <name type="common">Cryptophyte</name>
    <dbReference type="NCBI Taxonomy" id="905079"/>
    <lineage>
        <taxon>Eukaryota</taxon>
        <taxon>Cryptophyceae</taxon>
        <taxon>Pyrenomonadales</taxon>
        <taxon>Geminigeraceae</taxon>
        <taxon>Guillardia</taxon>
    </lineage>
</organism>
<keyword evidence="5" id="KW-1185">Reference proteome</keyword>
<protein>
    <submittedName>
        <fullName evidence="3 4">Uncharacterized protein</fullName>
    </submittedName>
</protein>
<dbReference type="GO" id="GO:0009507">
    <property type="term" value="C:chloroplast"/>
    <property type="evidence" value="ECO:0007669"/>
    <property type="project" value="UniProtKB-SubCell"/>
</dbReference>
<dbReference type="KEGG" id="gtt:GUITHDRAFT_105622"/>
<name>L1JK65_GUITC</name>
<keyword evidence="2" id="KW-0175">Coiled coil</keyword>
<evidence type="ECO:0000256" key="2">
    <source>
        <dbReference type="SAM" id="Coils"/>
    </source>
</evidence>
<dbReference type="EnsemblProtists" id="EKX48475">
    <property type="protein sequence ID" value="EKX48475"/>
    <property type="gene ID" value="GUITHDRAFT_105622"/>
</dbReference>
<evidence type="ECO:0000313" key="4">
    <source>
        <dbReference type="EnsemblProtists" id="EKX48475"/>
    </source>
</evidence>
<reference evidence="3 5" key="1">
    <citation type="journal article" date="2012" name="Nature">
        <title>Algal genomes reveal evolutionary mosaicism and the fate of nucleomorphs.</title>
        <authorList>
            <consortium name="DOE Joint Genome Institute"/>
            <person name="Curtis B.A."/>
            <person name="Tanifuji G."/>
            <person name="Burki F."/>
            <person name="Gruber A."/>
            <person name="Irimia M."/>
            <person name="Maruyama S."/>
            <person name="Arias M.C."/>
            <person name="Ball S.G."/>
            <person name="Gile G.H."/>
            <person name="Hirakawa Y."/>
            <person name="Hopkins J.F."/>
            <person name="Kuo A."/>
            <person name="Rensing S.A."/>
            <person name="Schmutz J."/>
            <person name="Symeonidi A."/>
            <person name="Elias M."/>
            <person name="Eveleigh R.J."/>
            <person name="Herman E.K."/>
            <person name="Klute M.J."/>
            <person name="Nakayama T."/>
            <person name="Obornik M."/>
            <person name="Reyes-Prieto A."/>
            <person name="Armbrust E.V."/>
            <person name="Aves S.J."/>
            <person name="Beiko R.G."/>
            <person name="Coutinho P."/>
            <person name="Dacks J.B."/>
            <person name="Durnford D.G."/>
            <person name="Fast N.M."/>
            <person name="Green B.R."/>
            <person name="Grisdale C.J."/>
            <person name="Hempel F."/>
            <person name="Henrissat B."/>
            <person name="Hoppner M.P."/>
            <person name="Ishida K."/>
            <person name="Kim E."/>
            <person name="Koreny L."/>
            <person name="Kroth P.G."/>
            <person name="Liu Y."/>
            <person name="Malik S.B."/>
            <person name="Maier U.G."/>
            <person name="McRose D."/>
            <person name="Mock T."/>
            <person name="Neilson J.A."/>
            <person name="Onodera N.T."/>
            <person name="Poole A.M."/>
            <person name="Pritham E.J."/>
            <person name="Richards T.A."/>
            <person name="Rocap G."/>
            <person name="Roy S.W."/>
            <person name="Sarai C."/>
            <person name="Schaack S."/>
            <person name="Shirato S."/>
            <person name="Slamovits C.H."/>
            <person name="Spencer D.F."/>
            <person name="Suzuki S."/>
            <person name="Worden A.Z."/>
            <person name="Zauner S."/>
            <person name="Barry K."/>
            <person name="Bell C."/>
            <person name="Bharti A.K."/>
            <person name="Crow J.A."/>
            <person name="Grimwood J."/>
            <person name="Kramer R."/>
            <person name="Lindquist E."/>
            <person name="Lucas S."/>
            <person name="Salamov A."/>
            <person name="McFadden G.I."/>
            <person name="Lane C.E."/>
            <person name="Keeling P.J."/>
            <person name="Gray M.W."/>
            <person name="Grigoriev I.V."/>
            <person name="Archibald J.M."/>
        </authorList>
    </citation>
    <scope>NUCLEOTIDE SEQUENCE</scope>
    <source>
        <strain evidence="3 5">CCMP2712</strain>
    </source>
</reference>
<reference evidence="4" key="3">
    <citation type="submission" date="2016-03" db="UniProtKB">
        <authorList>
            <consortium name="EnsemblProtists"/>
        </authorList>
    </citation>
    <scope>IDENTIFICATION</scope>
</reference>
<dbReference type="RefSeq" id="XP_005835455.1">
    <property type="nucleotide sequence ID" value="XM_005835398.1"/>
</dbReference>
<dbReference type="AlphaFoldDB" id="L1JK65"/>
<dbReference type="GeneID" id="17305148"/>
<proteinExistence type="predicted"/>